<evidence type="ECO:0000313" key="3">
    <source>
        <dbReference type="Proteomes" id="UP000438448"/>
    </source>
</evidence>
<comment type="caution">
    <text evidence="2">The sequence shown here is derived from an EMBL/GenBank/DDBJ whole genome shotgun (WGS) entry which is preliminary data.</text>
</comment>
<keyword evidence="1" id="KW-1133">Transmembrane helix</keyword>
<name>A0A7K0DCN6_9NOCA</name>
<evidence type="ECO:0000313" key="2">
    <source>
        <dbReference type="EMBL" id="MQY23082.1"/>
    </source>
</evidence>
<dbReference type="Proteomes" id="UP000438448">
    <property type="component" value="Unassembled WGS sequence"/>
</dbReference>
<gene>
    <name evidence="2" type="ORF">NRB20_62090</name>
</gene>
<dbReference type="EMBL" id="WEGK01000017">
    <property type="protein sequence ID" value="MQY23082.1"/>
    <property type="molecule type" value="Genomic_DNA"/>
</dbReference>
<protein>
    <submittedName>
        <fullName evidence="2">Uncharacterized protein</fullName>
    </submittedName>
</protein>
<proteinExistence type="predicted"/>
<sequence>MSQRLTARRTPVLTLRRLGVLLLTVATLGLLTAGPAAAYQPVNIVHTERVQVGPYGVTVGFTTWPIRAMQSLDFTFLPDGGIAGKSGTLKINGPDRRATRRIQPLVRHPRKRDSWGLDVRALDAPGGYSFTFTIDGPQGHGEGTLPGVQVLDQPGPPLPLSWTLGLLPLAGLVVFLLVVWRRLRPGKLPLTI</sequence>
<dbReference type="AlphaFoldDB" id="A0A7K0DCN6"/>
<feature type="transmembrane region" description="Helical" evidence="1">
    <location>
        <begin position="160"/>
        <end position="180"/>
    </location>
</feature>
<keyword evidence="1" id="KW-0472">Membrane</keyword>
<evidence type="ECO:0000256" key="1">
    <source>
        <dbReference type="SAM" id="Phobius"/>
    </source>
</evidence>
<keyword evidence="1" id="KW-0812">Transmembrane</keyword>
<accession>A0A7K0DCN6</accession>
<reference evidence="2 3" key="1">
    <citation type="submission" date="2019-10" db="EMBL/GenBank/DDBJ databases">
        <title>Nocardia macrotermitis sp. nov. and Nocardia aurantia sp. nov., isolated from the gut of fungus growing-termite Macrotermes natalensis.</title>
        <authorList>
            <person name="Benndorf R."/>
            <person name="Schwitalla J."/>
            <person name="Martin K."/>
            <person name="De Beer W."/>
            <person name="Kaster A.-K."/>
            <person name="Vollmers J."/>
            <person name="Poulsen M."/>
            <person name="Beemelmanns C."/>
        </authorList>
    </citation>
    <scope>NUCLEOTIDE SEQUENCE [LARGE SCALE GENOMIC DNA]</scope>
    <source>
        <strain evidence="2 3">RB20</strain>
    </source>
</reference>
<keyword evidence="3" id="KW-1185">Reference proteome</keyword>
<organism evidence="2 3">
    <name type="scientific">Nocardia macrotermitis</name>
    <dbReference type="NCBI Taxonomy" id="2585198"/>
    <lineage>
        <taxon>Bacteria</taxon>
        <taxon>Bacillati</taxon>
        <taxon>Actinomycetota</taxon>
        <taxon>Actinomycetes</taxon>
        <taxon>Mycobacteriales</taxon>
        <taxon>Nocardiaceae</taxon>
        <taxon>Nocardia</taxon>
    </lineage>
</organism>